<keyword evidence="6" id="KW-1185">Reference proteome</keyword>
<evidence type="ECO:0000256" key="3">
    <source>
        <dbReference type="SAM" id="MobiDB-lite"/>
    </source>
</evidence>
<dbReference type="PANTHER" id="PTHR46910">
    <property type="entry name" value="TRANSCRIPTION FACTOR PDR1"/>
    <property type="match status" value="1"/>
</dbReference>
<name>A0ABR1JI40_9AGAR</name>
<evidence type="ECO:0000256" key="1">
    <source>
        <dbReference type="ARBA" id="ARBA00023242"/>
    </source>
</evidence>
<keyword evidence="2" id="KW-0175">Coiled coil</keyword>
<accession>A0ABR1JI40</accession>
<feature type="coiled-coil region" evidence="2">
    <location>
        <begin position="72"/>
        <end position="138"/>
    </location>
</feature>
<dbReference type="EMBL" id="JBANRG010000019">
    <property type="protein sequence ID" value="KAK7457851.1"/>
    <property type="molecule type" value="Genomic_DNA"/>
</dbReference>
<gene>
    <name evidence="5" type="primary">GIN1_24</name>
    <name evidence="5" type="ORF">VKT23_010196</name>
</gene>
<evidence type="ECO:0000313" key="5">
    <source>
        <dbReference type="EMBL" id="KAK7457851.1"/>
    </source>
</evidence>
<comment type="caution">
    <text evidence="5">The sequence shown here is derived from an EMBL/GenBank/DDBJ whole genome shotgun (WGS) entry which is preliminary data.</text>
</comment>
<dbReference type="CDD" id="cd12148">
    <property type="entry name" value="fungal_TF_MHR"/>
    <property type="match status" value="1"/>
</dbReference>
<sequence length="784" mass="88606">MGFIPGDSEMMPNNICSACMNSGVVCTHKKVQQKRGPRPGSVRTAASQPVNVMVANILAGTPSDPVDIPEDKEITRKILVKLASRIRDLEQELERVLAVQETLLQFKENSDMGSMVPSDSMNNEAVDYSNSVESLEETERVKHLTKQLSQLSFGRPGNSHYGESSNYMLMMTAMDHGKGLHNSNLPDWSAILSAVKRPEFWNITSWPIRYSSIEPYHPLKFPPEFLLDRYVDAYFEELNVYGPLLHRPTFQKSISDGLHFRDHAFGAVVLAVCALGAKLTSPYTTGDQWFSQICLERFVFSPKLELYHLQLYCLCMFHLQSTASGSDFIWLLAGIAVRRSQEIGAHRRSGIGSERPTAEGELWKRAFWMLIVLDTRMSTWFGRPGAISIQDFDLDPLIECDDEYWETGDQKKAFIQPRGKPSTMSYWNSYLRLTEIHGFALLTVYSVRKSELGSRMGIGNKEWYQKAVMELDSALNEWVDSVPDHLKWENQKDASTFFSQSAILYSLYYWIQIQAHRMFIPRPGHDSGILSFPSLAICMNAARSSIRVCEAHYMKTSSLYPYFLKPLFNSAVVLALNLARTTRQNANFDPTRELLDIQRCVELMRLYEVRYALAGRLVDQINMVMYASHYTPFSSSTSTYTAATDQASIFQRETYDATSHEQILDASLLATVANAENQDPRARSDPSSIYLPFYSNELGELPIHAGSTLNTSLGMHGTQYASNHKLDRANPGEEPYTSTSDERMLSHNSHSSDAQDWDSFMAGVDQLLNSCNKSGSNAFDPFNF</sequence>
<keyword evidence="1" id="KW-0539">Nucleus</keyword>
<feature type="region of interest" description="Disordered" evidence="3">
    <location>
        <begin position="722"/>
        <end position="752"/>
    </location>
</feature>
<protein>
    <submittedName>
        <fullName evidence="5">Gypsy retrotransposon integrase-like protein 1</fullName>
    </submittedName>
</protein>
<dbReference type="PANTHER" id="PTHR46910:SF38">
    <property type="entry name" value="ZN(2)-C6 FUNGAL-TYPE DOMAIN-CONTAINING PROTEIN"/>
    <property type="match status" value="1"/>
</dbReference>
<dbReference type="Pfam" id="PF04082">
    <property type="entry name" value="Fungal_trans"/>
    <property type="match status" value="1"/>
</dbReference>
<feature type="domain" description="Xylanolytic transcriptional activator regulatory" evidence="4">
    <location>
        <begin position="329"/>
        <end position="404"/>
    </location>
</feature>
<evidence type="ECO:0000259" key="4">
    <source>
        <dbReference type="SMART" id="SM00906"/>
    </source>
</evidence>
<organism evidence="5 6">
    <name type="scientific">Marasmiellus scandens</name>
    <dbReference type="NCBI Taxonomy" id="2682957"/>
    <lineage>
        <taxon>Eukaryota</taxon>
        <taxon>Fungi</taxon>
        <taxon>Dikarya</taxon>
        <taxon>Basidiomycota</taxon>
        <taxon>Agaricomycotina</taxon>
        <taxon>Agaricomycetes</taxon>
        <taxon>Agaricomycetidae</taxon>
        <taxon>Agaricales</taxon>
        <taxon>Marasmiineae</taxon>
        <taxon>Omphalotaceae</taxon>
        <taxon>Marasmiellus</taxon>
    </lineage>
</organism>
<reference evidence="5 6" key="1">
    <citation type="submission" date="2024-01" db="EMBL/GenBank/DDBJ databases">
        <title>A draft genome for the cacao thread blight pathogen Marasmiellus scandens.</title>
        <authorList>
            <person name="Baruah I.K."/>
            <person name="Leung J."/>
            <person name="Bukari Y."/>
            <person name="Amoako-Attah I."/>
            <person name="Meinhardt L.W."/>
            <person name="Bailey B.A."/>
            <person name="Cohen S.P."/>
        </authorList>
    </citation>
    <scope>NUCLEOTIDE SEQUENCE [LARGE SCALE GENOMIC DNA]</scope>
    <source>
        <strain evidence="5 6">GH-19</strain>
    </source>
</reference>
<dbReference type="InterPro" id="IPR007219">
    <property type="entry name" value="XnlR_reg_dom"/>
</dbReference>
<evidence type="ECO:0000313" key="6">
    <source>
        <dbReference type="Proteomes" id="UP001498398"/>
    </source>
</evidence>
<evidence type="ECO:0000256" key="2">
    <source>
        <dbReference type="SAM" id="Coils"/>
    </source>
</evidence>
<dbReference type="InterPro" id="IPR050987">
    <property type="entry name" value="AtrR-like"/>
</dbReference>
<proteinExistence type="predicted"/>
<dbReference type="SMART" id="SM00906">
    <property type="entry name" value="Fungal_trans"/>
    <property type="match status" value="1"/>
</dbReference>
<dbReference type="Proteomes" id="UP001498398">
    <property type="component" value="Unassembled WGS sequence"/>
</dbReference>